<dbReference type="AlphaFoldDB" id="A0A1W6YYF9"/>
<dbReference type="EMBL" id="CP021109">
    <property type="protein sequence ID" value="ARP85643.1"/>
    <property type="molecule type" value="Genomic_DNA"/>
</dbReference>
<reference evidence="1 2" key="1">
    <citation type="submission" date="2017-05" db="EMBL/GenBank/DDBJ databases">
        <title>Complete and WGS of Bordetella genogroups.</title>
        <authorList>
            <person name="Spilker T."/>
            <person name="LiPuma J."/>
        </authorList>
    </citation>
    <scope>NUCLEOTIDE SEQUENCE [LARGE SCALE GENOMIC DNA]</scope>
    <source>
        <strain evidence="1 2">AU17164</strain>
    </source>
</reference>
<sequence length="77" mass="8330">MNLDNFGLDNLTSQLNTDEDAVDASVQDISGKPSPALPDLYAFQKAITKLSVKSTVVTNYVKSMGDMLKTIARNIVP</sequence>
<evidence type="ECO:0000313" key="2">
    <source>
        <dbReference type="Proteomes" id="UP000194139"/>
    </source>
</evidence>
<dbReference type="RefSeq" id="WP_086071705.1">
    <property type="nucleotide sequence ID" value="NZ_CP021109.1"/>
</dbReference>
<proteinExistence type="predicted"/>
<gene>
    <name evidence="1" type="ORF">CAL13_05040</name>
</gene>
<keyword evidence="2" id="KW-1185">Reference proteome</keyword>
<accession>A0A1W6YYF9</accession>
<organism evidence="1 2">
    <name type="scientific">Bordetella genomosp. 9</name>
    <dbReference type="NCBI Taxonomy" id="1416803"/>
    <lineage>
        <taxon>Bacteria</taxon>
        <taxon>Pseudomonadati</taxon>
        <taxon>Pseudomonadota</taxon>
        <taxon>Betaproteobacteria</taxon>
        <taxon>Burkholderiales</taxon>
        <taxon>Alcaligenaceae</taxon>
        <taxon>Bordetella</taxon>
    </lineage>
</organism>
<dbReference type="Proteomes" id="UP000194139">
    <property type="component" value="Chromosome"/>
</dbReference>
<protein>
    <submittedName>
        <fullName evidence="1">Uncharacterized protein</fullName>
    </submittedName>
</protein>
<name>A0A1W6YYF9_9BORD</name>
<evidence type="ECO:0000313" key="1">
    <source>
        <dbReference type="EMBL" id="ARP85643.1"/>
    </source>
</evidence>